<dbReference type="InterPro" id="IPR018200">
    <property type="entry name" value="USP_CS"/>
</dbReference>
<dbReference type="InParanoid" id="A0A2G5DWD5"/>
<dbReference type="AlphaFoldDB" id="A0A2G5DWD5"/>
<dbReference type="GO" id="GO:0004843">
    <property type="term" value="F:cysteine-type deubiquitinase activity"/>
    <property type="evidence" value="ECO:0007669"/>
    <property type="project" value="InterPro"/>
</dbReference>
<dbReference type="EMBL" id="KZ305031">
    <property type="protein sequence ID" value="PIA47812.1"/>
    <property type="molecule type" value="Genomic_DNA"/>
</dbReference>
<name>A0A2G5DWD5_AQUCA</name>
<evidence type="ECO:0000256" key="1">
    <source>
        <dbReference type="ARBA" id="ARBA00009085"/>
    </source>
</evidence>
<accession>A0A2G5DWD5</accession>
<feature type="domain" description="USP" evidence="2">
    <location>
        <begin position="53"/>
        <end position="109"/>
    </location>
</feature>
<evidence type="ECO:0000313" key="3">
    <source>
        <dbReference type="EMBL" id="PIA47812.1"/>
    </source>
</evidence>
<sequence length="109" mass="11884">MLFSSTSQYRVAASVLAASGLILAIKDGNLGLLRDFLLKTLRSESSEKLWFIAGLQNMGNNCFLNVILQALASCDSFNQYLESIVEADSFSAEDMPLMNALDSLLQGKN</sequence>
<dbReference type="SUPFAM" id="SSF54001">
    <property type="entry name" value="Cysteine proteinases"/>
    <property type="match status" value="1"/>
</dbReference>
<dbReference type="OrthoDB" id="2248014at2759"/>
<dbReference type="InterPro" id="IPR001394">
    <property type="entry name" value="Peptidase_C19_UCH"/>
</dbReference>
<dbReference type="GO" id="GO:0016579">
    <property type="term" value="P:protein deubiquitination"/>
    <property type="evidence" value="ECO:0007669"/>
    <property type="project" value="InterPro"/>
</dbReference>
<dbReference type="Pfam" id="PF00443">
    <property type="entry name" value="UCH"/>
    <property type="match status" value="1"/>
</dbReference>
<proteinExistence type="inferred from homology"/>
<dbReference type="InterPro" id="IPR028889">
    <property type="entry name" value="USP"/>
</dbReference>
<organism evidence="3 4">
    <name type="scientific">Aquilegia coerulea</name>
    <name type="common">Rocky mountain columbine</name>
    <dbReference type="NCBI Taxonomy" id="218851"/>
    <lineage>
        <taxon>Eukaryota</taxon>
        <taxon>Viridiplantae</taxon>
        <taxon>Streptophyta</taxon>
        <taxon>Embryophyta</taxon>
        <taxon>Tracheophyta</taxon>
        <taxon>Spermatophyta</taxon>
        <taxon>Magnoliopsida</taxon>
        <taxon>Ranunculales</taxon>
        <taxon>Ranunculaceae</taxon>
        <taxon>Thalictroideae</taxon>
        <taxon>Aquilegia</taxon>
    </lineage>
</organism>
<reference evidence="3 4" key="1">
    <citation type="submission" date="2017-09" db="EMBL/GenBank/DDBJ databases">
        <title>WGS assembly of Aquilegia coerulea Goldsmith.</title>
        <authorList>
            <person name="Hodges S."/>
            <person name="Kramer E."/>
            <person name="Nordborg M."/>
            <person name="Tomkins J."/>
            <person name="Borevitz J."/>
            <person name="Derieg N."/>
            <person name="Yan J."/>
            <person name="Mihaltcheva S."/>
            <person name="Hayes R.D."/>
            <person name="Rokhsar D."/>
        </authorList>
    </citation>
    <scope>NUCLEOTIDE SEQUENCE [LARGE SCALE GENOMIC DNA]</scope>
    <source>
        <strain evidence="4">cv. Goldsmith</strain>
    </source>
</reference>
<keyword evidence="4" id="KW-1185">Reference proteome</keyword>
<evidence type="ECO:0000259" key="2">
    <source>
        <dbReference type="PROSITE" id="PS50235"/>
    </source>
</evidence>
<dbReference type="STRING" id="218851.A0A2G5DWD5"/>
<dbReference type="Gene3D" id="3.90.70.10">
    <property type="entry name" value="Cysteine proteinases"/>
    <property type="match status" value="1"/>
</dbReference>
<comment type="similarity">
    <text evidence="1">Belongs to the peptidase C19 family.</text>
</comment>
<dbReference type="Proteomes" id="UP000230069">
    <property type="component" value="Unassembled WGS sequence"/>
</dbReference>
<dbReference type="PROSITE" id="PS50235">
    <property type="entry name" value="USP_3"/>
    <property type="match status" value="1"/>
</dbReference>
<gene>
    <name evidence="3" type="ORF">AQUCO_01400418v1</name>
</gene>
<evidence type="ECO:0000313" key="4">
    <source>
        <dbReference type="Proteomes" id="UP000230069"/>
    </source>
</evidence>
<dbReference type="InterPro" id="IPR038765">
    <property type="entry name" value="Papain-like_cys_pep_sf"/>
</dbReference>
<dbReference type="PROSITE" id="PS00972">
    <property type="entry name" value="USP_1"/>
    <property type="match status" value="1"/>
</dbReference>
<protein>
    <recommendedName>
        <fullName evidence="2">USP domain-containing protein</fullName>
    </recommendedName>
</protein>